<dbReference type="GO" id="GO:0005737">
    <property type="term" value="C:cytoplasm"/>
    <property type="evidence" value="ECO:0007669"/>
    <property type="project" value="EnsemblFungi"/>
</dbReference>
<accession>A0A1D2VE80</accession>
<evidence type="ECO:0000313" key="14">
    <source>
        <dbReference type="EMBL" id="ODV59803.1"/>
    </source>
</evidence>
<dbReference type="Pfam" id="PF08264">
    <property type="entry name" value="Anticodon_1"/>
    <property type="match status" value="1"/>
</dbReference>
<dbReference type="FunCoup" id="A0A1D2VE80">
    <property type="interactions" value="1212"/>
</dbReference>
<dbReference type="STRING" id="1344418.A0A1D2VE80"/>
<dbReference type="GO" id="GO:1903432">
    <property type="term" value="P:regulation of TORC1 signaling"/>
    <property type="evidence" value="ECO:0007669"/>
    <property type="project" value="EnsemblFungi"/>
</dbReference>
<evidence type="ECO:0000256" key="9">
    <source>
        <dbReference type="ARBA" id="ARBA00047469"/>
    </source>
</evidence>
<feature type="domain" description="Leucine--tRNA ligase RagD-binding" evidence="13">
    <location>
        <begin position="902"/>
        <end position="957"/>
    </location>
</feature>
<dbReference type="EC" id="6.1.1.4" evidence="2"/>
<evidence type="ECO:0000313" key="15">
    <source>
        <dbReference type="Proteomes" id="UP000095038"/>
    </source>
</evidence>
<dbReference type="Gene3D" id="3.90.740.10">
    <property type="entry name" value="Valyl/Leucyl/Isoleucyl-tRNA synthetase, editing domain"/>
    <property type="match status" value="1"/>
</dbReference>
<comment type="catalytic activity">
    <reaction evidence="9">
        <text>tRNA(Leu) + L-leucine + ATP = L-leucyl-tRNA(Leu) + AMP + diphosphate</text>
        <dbReference type="Rhea" id="RHEA:11688"/>
        <dbReference type="Rhea" id="RHEA-COMP:9613"/>
        <dbReference type="Rhea" id="RHEA-COMP:9622"/>
        <dbReference type="ChEBI" id="CHEBI:30616"/>
        <dbReference type="ChEBI" id="CHEBI:33019"/>
        <dbReference type="ChEBI" id="CHEBI:57427"/>
        <dbReference type="ChEBI" id="CHEBI:78442"/>
        <dbReference type="ChEBI" id="CHEBI:78494"/>
        <dbReference type="ChEBI" id="CHEBI:456215"/>
        <dbReference type="EC" id="6.1.1.4"/>
    </reaction>
</comment>
<dbReference type="Proteomes" id="UP000095038">
    <property type="component" value="Unassembled WGS sequence"/>
</dbReference>
<keyword evidence="15" id="KW-1185">Reference proteome</keyword>
<dbReference type="InterPro" id="IPR055416">
    <property type="entry name" value="RBD_LARS1"/>
</dbReference>
<dbReference type="GO" id="GO:0005524">
    <property type="term" value="F:ATP binding"/>
    <property type="evidence" value="ECO:0007669"/>
    <property type="project" value="UniProtKB-KW"/>
</dbReference>
<dbReference type="EMBL" id="KV454484">
    <property type="protein sequence ID" value="ODV59803.1"/>
    <property type="molecule type" value="Genomic_DNA"/>
</dbReference>
<gene>
    <name evidence="14" type="ORF">ASCRUDRAFT_76764</name>
</gene>
<feature type="domain" description="Methionyl/Valyl/Leucyl/Isoleucyl-tRNA synthetase anticodon-binding" evidence="12">
    <location>
        <begin position="758"/>
        <end position="876"/>
    </location>
</feature>
<name>A0A1D2VE80_9ASCO</name>
<dbReference type="GO" id="GO:0004823">
    <property type="term" value="F:leucine-tRNA ligase activity"/>
    <property type="evidence" value="ECO:0007669"/>
    <property type="project" value="UniProtKB-EC"/>
</dbReference>
<reference evidence="15" key="1">
    <citation type="submission" date="2016-05" db="EMBL/GenBank/DDBJ databases">
        <title>Comparative genomics of biotechnologically important yeasts.</title>
        <authorList>
            <consortium name="DOE Joint Genome Institute"/>
            <person name="Riley R."/>
            <person name="Haridas S."/>
            <person name="Wolfe K.H."/>
            <person name="Lopes M.R."/>
            <person name="Hittinger C.T."/>
            <person name="Goker M."/>
            <person name="Salamov A."/>
            <person name="Wisecaver J."/>
            <person name="Long T.M."/>
            <person name="Aerts A.L."/>
            <person name="Barry K."/>
            <person name="Choi C."/>
            <person name="Clum A."/>
            <person name="Coughlan A.Y."/>
            <person name="Deshpande S."/>
            <person name="Douglass A.P."/>
            <person name="Hanson S.J."/>
            <person name="Klenk H.-P."/>
            <person name="Labutti K."/>
            <person name="Lapidus A."/>
            <person name="Lindquist E."/>
            <person name="Lipzen A."/>
            <person name="Meier-Kolthoff J.P."/>
            <person name="Ohm R.A."/>
            <person name="Otillar R.P."/>
            <person name="Pangilinan J."/>
            <person name="Peng Y."/>
            <person name="Rokas A."/>
            <person name="Rosa C.A."/>
            <person name="Scheuner C."/>
            <person name="Sibirny A.A."/>
            <person name="Slot J.C."/>
            <person name="Stielow J.B."/>
            <person name="Sun H."/>
            <person name="Kurtzman C.P."/>
            <person name="Blackwell M."/>
            <person name="Grigoriev I.V."/>
            <person name="Jeffries T.W."/>
        </authorList>
    </citation>
    <scope>NUCLEOTIDE SEQUENCE [LARGE SCALE GENOMIC DNA]</scope>
    <source>
        <strain evidence="15">DSM 1968</strain>
    </source>
</reference>
<dbReference type="CDD" id="cd07959">
    <property type="entry name" value="Anticodon_Ia_Leu_AEc"/>
    <property type="match status" value="1"/>
</dbReference>
<feature type="domain" description="Aminoacyl-tRNA synthetase class Ia" evidence="11">
    <location>
        <begin position="4"/>
        <end position="58"/>
    </location>
</feature>
<dbReference type="GO" id="GO:0002161">
    <property type="term" value="F:aminoacyl-tRNA deacylase activity"/>
    <property type="evidence" value="ECO:0007669"/>
    <property type="project" value="InterPro"/>
</dbReference>
<evidence type="ECO:0000259" key="11">
    <source>
        <dbReference type="Pfam" id="PF00133"/>
    </source>
</evidence>
<evidence type="ECO:0000259" key="12">
    <source>
        <dbReference type="Pfam" id="PF08264"/>
    </source>
</evidence>
<dbReference type="InterPro" id="IPR014729">
    <property type="entry name" value="Rossmann-like_a/b/a_fold"/>
</dbReference>
<feature type="region of interest" description="Disordered" evidence="10">
    <location>
        <begin position="64"/>
        <end position="102"/>
    </location>
</feature>
<evidence type="ECO:0000256" key="4">
    <source>
        <dbReference type="ARBA" id="ARBA00022741"/>
    </source>
</evidence>
<dbReference type="InterPro" id="IPR004493">
    <property type="entry name" value="Leu-tRNA-synth_Ia_arc/euk"/>
</dbReference>
<dbReference type="Gene3D" id="1.10.730.10">
    <property type="entry name" value="Isoleucyl-tRNA Synthetase, Domain 1"/>
    <property type="match status" value="1"/>
</dbReference>
<dbReference type="InterPro" id="IPR002300">
    <property type="entry name" value="aa-tRNA-synth_Ia"/>
</dbReference>
<proteinExistence type="inferred from homology"/>
<evidence type="ECO:0000259" key="13">
    <source>
        <dbReference type="Pfam" id="PF24810"/>
    </source>
</evidence>
<feature type="domain" description="Aminoacyl-tRNA synthetase class Ia" evidence="11">
    <location>
        <begin position="138"/>
        <end position="713"/>
    </location>
</feature>
<dbReference type="InterPro" id="IPR013155">
    <property type="entry name" value="M/V/L/I-tRNA-synth_anticd-bd"/>
</dbReference>
<protein>
    <recommendedName>
        <fullName evidence="2">leucine--tRNA ligase</fullName>
        <ecNumber evidence="2">6.1.1.4</ecNumber>
    </recommendedName>
    <alternativeName>
        <fullName evidence="8">Leucyl-tRNA synthetase</fullName>
    </alternativeName>
</protein>
<keyword evidence="4" id="KW-0547">Nucleotide-binding</keyword>
<dbReference type="Gene3D" id="3.40.50.620">
    <property type="entry name" value="HUPs"/>
    <property type="match status" value="1"/>
</dbReference>
<evidence type="ECO:0000256" key="8">
    <source>
        <dbReference type="ARBA" id="ARBA00030520"/>
    </source>
</evidence>
<dbReference type="InParanoid" id="A0A1D2VE80"/>
<evidence type="ECO:0000256" key="6">
    <source>
        <dbReference type="ARBA" id="ARBA00022917"/>
    </source>
</evidence>
<dbReference type="AlphaFoldDB" id="A0A1D2VE80"/>
<keyword evidence="5" id="KW-0067">ATP-binding</keyword>
<evidence type="ECO:0000256" key="5">
    <source>
        <dbReference type="ARBA" id="ARBA00022840"/>
    </source>
</evidence>
<dbReference type="SUPFAM" id="SSF47323">
    <property type="entry name" value="Anticodon-binding domain of a subclass of class I aminoacyl-tRNA synthetases"/>
    <property type="match status" value="1"/>
</dbReference>
<keyword evidence="6" id="KW-0648">Protein biosynthesis</keyword>
<dbReference type="SUPFAM" id="SSF50677">
    <property type="entry name" value="ValRS/IleRS/LeuRS editing domain"/>
    <property type="match status" value="1"/>
</dbReference>
<dbReference type="Pfam" id="PF24810">
    <property type="entry name" value="RBD_LARS1"/>
    <property type="match status" value="1"/>
</dbReference>
<dbReference type="PANTHER" id="PTHR45794">
    <property type="entry name" value="LEUCYL-TRNA SYNTHETASE"/>
    <property type="match status" value="1"/>
</dbReference>
<dbReference type="PANTHER" id="PTHR45794:SF1">
    <property type="entry name" value="LEUCINE--TRNA LIGASE, CYTOPLASMIC"/>
    <property type="match status" value="1"/>
</dbReference>
<comment type="similarity">
    <text evidence="1">Belongs to the class-I aminoacyl-tRNA synthetase family.</text>
</comment>
<dbReference type="RefSeq" id="XP_020046110.1">
    <property type="nucleotide sequence ID" value="XM_020193604.1"/>
</dbReference>
<evidence type="ECO:0000256" key="3">
    <source>
        <dbReference type="ARBA" id="ARBA00022598"/>
    </source>
</evidence>
<dbReference type="GeneID" id="30967240"/>
<dbReference type="SUPFAM" id="SSF52374">
    <property type="entry name" value="Nucleotidylyl transferase"/>
    <property type="match status" value="1"/>
</dbReference>
<evidence type="ECO:0000256" key="10">
    <source>
        <dbReference type="SAM" id="MobiDB-lite"/>
    </source>
</evidence>
<dbReference type="OrthoDB" id="10249672at2759"/>
<dbReference type="GO" id="GO:1990825">
    <property type="term" value="F:sequence-specific mRNA binding"/>
    <property type="evidence" value="ECO:0007669"/>
    <property type="project" value="EnsemblFungi"/>
</dbReference>
<keyword evidence="7 14" id="KW-0030">Aminoacyl-tRNA synthetase</keyword>
<organism evidence="14 15">
    <name type="scientific">Ascoidea rubescens DSM 1968</name>
    <dbReference type="NCBI Taxonomy" id="1344418"/>
    <lineage>
        <taxon>Eukaryota</taxon>
        <taxon>Fungi</taxon>
        <taxon>Dikarya</taxon>
        <taxon>Ascomycota</taxon>
        <taxon>Saccharomycotina</taxon>
        <taxon>Saccharomycetes</taxon>
        <taxon>Ascoideaceae</taxon>
        <taxon>Ascoidea</taxon>
    </lineage>
</organism>
<dbReference type="InterPro" id="IPR009080">
    <property type="entry name" value="tRNAsynth_Ia_anticodon-bd"/>
</dbReference>
<dbReference type="NCBIfam" id="TIGR00395">
    <property type="entry name" value="leuS_arch"/>
    <property type="match status" value="1"/>
</dbReference>
<evidence type="ECO:0000256" key="1">
    <source>
        <dbReference type="ARBA" id="ARBA00005594"/>
    </source>
</evidence>
<keyword evidence="3" id="KW-0436">Ligase</keyword>
<evidence type="ECO:0000256" key="7">
    <source>
        <dbReference type="ARBA" id="ARBA00023146"/>
    </source>
</evidence>
<dbReference type="FunFam" id="3.90.740.10:FF:000001">
    <property type="entry name" value="Leucine--tRNA ligase, cytoplasmic"/>
    <property type="match status" value="1"/>
</dbReference>
<dbReference type="InterPro" id="IPR009008">
    <property type="entry name" value="Val/Leu/Ile-tRNA-synth_edit"/>
</dbReference>
<dbReference type="Pfam" id="PF00133">
    <property type="entry name" value="tRNA-synt_1"/>
    <property type="match status" value="2"/>
</dbReference>
<dbReference type="GO" id="GO:0006429">
    <property type="term" value="P:leucyl-tRNA aminoacylation"/>
    <property type="evidence" value="ECO:0007669"/>
    <property type="project" value="EnsemblFungi"/>
</dbReference>
<sequence length="1039" mass="119053">MAYPYMNGSLHAGHCFTLSKVEYAVGFERMNGKRALFPLGFHCTGMPIRASADKIAREIEKFGPDFSNLPTEEEEQQEASKRIADNNNNAKNNDPTKFKAQKSKVVAKKGKGKYQFQIMNQIGIPIGEIKKFADPTYWLYYFPQLCQNDVISFGARVDWRRSMITTDVNPYYDSFIRWQITRLRECGKIKFGERYTIFSEKDGQACLDHDRQSGEGLGPQEYTGIKIKILELFNQDAKDLFNQHSLDLNQKNVYLVAATLRPETMYGQTCCFVSPKINYGVFDAGNNNYYITTIRAFKNMCYQKLTPQRGNYKPIFTISGQSLIGSKITAPLAINKQLYILPMETILEKKGTGIVTCVPTDSPDDYINMKDLKNKPEYYNIKKEWASPELIPLINTPKYGDKCAEYLCNFFKIQSPKDSVQLQKAKELAYKEGFFNGTMIIGKYAGEKVEFVKAKVKNDIVESGEGFVYYEPEGVVMSRSGDECIVSKEDQWFIDYGESEWKSQALECLHSMNTFAPETQNAFEGVLDWLKNWAVTRTYGLGTRLPWDEQYLIESLSDSTIYQAFYTICHLLHSDYYGSTPGLLNIKAEDMSFEVWDYIFTRRESIESNIPLDKLKILRREFEYFYPLDSSISGKDLIPNHLTFFIYTHVALFKNKKFWPAGIRANGHLLLNNEKMSKSTGNFFTLKDLVEKFGADATRICLADAGDGIEDANFVEQNANSAILRLFNLKEWCQEVVSNIDSLRSGPIGEEFFDVAFDNEMNSLIEETYKKYEITEYKSALKSGLFDYQSARDYYREVAAPKGLHKDLVLKYIETQILLITPVAPHIAEFIWKEVLLKEGSVHDAKFPRADKPIDNSISDSLNYLRDLSRSIREAETSSLRAKKGKILVDKNKGCEVTLLISNNFPEWQDKYVEIVRELFEEQSLNDNKKIKEKIPGKEMKKAMPFISLLKQRLIKEEPSHVFNRKLSFNEAEVIKKCIDIVERSPAIIKVEKVEVISFNTGENKGINIFTNEEVPFKYSGKVVESTVPGQPGIIIKNI</sequence>
<evidence type="ECO:0000256" key="2">
    <source>
        <dbReference type="ARBA" id="ARBA00013164"/>
    </source>
</evidence>